<evidence type="ECO:0000313" key="1">
    <source>
        <dbReference type="EMBL" id="GFH27945.1"/>
    </source>
</evidence>
<sequence>MDLALELIQATRYDPQLNNFALFKFEMGLAIKNSQAEVAYRANQFCLT</sequence>
<evidence type="ECO:0000313" key="2">
    <source>
        <dbReference type="Proteomes" id="UP000485058"/>
    </source>
</evidence>
<protein>
    <submittedName>
        <fullName evidence="1">Uncharacterized protein</fullName>
    </submittedName>
</protein>
<feature type="non-terminal residue" evidence="1">
    <location>
        <position position="1"/>
    </location>
</feature>
<dbReference type="EMBL" id="BLLF01003683">
    <property type="protein sequence ID" value="GFH27945.1"/>
    <property type="molecule type" value="Genomic_DNA"/>
</dbReference>
<reference evidence="1 2" key="1">
    <citation type="submission" date="2020-02" db="EMBL/GenBank/DDBJ databases">
        <title>Draft genome sequence of Haematococcus lacustris strain NIES-144.</title>
        <authorList>
            <person name="Morimoto D."/>
            <person name="Nakagawa S."/>
            <person name="Yoshida T."/>
            <person name="Sawayama S."/>
        </authorList>
    </citation>
    <scope>NUCLEOTIDE SEQUENCE [LARGE SCALE GENOMIC DNA]</scope>
    <source>
        <strain evidence="1 2">NIES-144</strain>
    </source>
</reference>
<dbReference type="AlphaFoldDB" id="A0A6A0A607"/>
<gene>
    <name evidence="1" type="ORF">HaLaN_26344</name>
</gene>
<name>A0A6A0A607_HAELA</name>
<comment type="caution">
    <text evidence="1">The sequence shown here is derived from an EMBL/GenBank/DDBJ whole genome shotgun (WGS) entry which is preliminary data.</text>
</comment>
<proteinExistence type="predicted"/>
<organism evidence="1 2">
    <name type="scientific">Haematococcus lacustris</name>
    <name type="common">Green alga</name>
    <name type="synonym">Haematococcus pluvialis</name>
    <dbReference type="NCBI Taxonomy" id="44745"/>
    <lineage>
        <taxon>Eukaryota</taxon>
        <taxon>Viridiplantae</taxon>
        <taxon>Chlorophyta</taxon>
        <taxon>core chlorophytes</taxon>
        <taxon>Chlorophyceae</taxon>
        <taxon>CS clade</taxon>
        <taxon>Chlamydomonadales</taxon>
        <taxon>Haematococcaceae</taxon>
        <taxon>Haematococcus</taxon>
    </lineage>
</organism>
<accession>A0A6A0A607</accession>
<dbReference type="Proteomes" id="UP000485058">
    <property type="component" value="Unassembled WGS sequence"/>
</dbReference>
<keyword evidence="2" id="KW-1185">Reference proteome</keyword>
<feature type="non-terminal residue" evidence="1">
    <location>
        <position position="48"/>
    </location>
</feature>